<reference evidence="3" key="1">
    <citation type="journal article" date="2014" name="Proc. Natl. Acad. Sci. U.S.A.">
        <title>Extensive sampling of basidiomycete genomes demonstrates inadequacy of the white-rot/brown-rot paradigm for wood decay fungi.</title>
        <authorList>
            <person name="Riley R."/>
            <person name="Salamov A.A."/>
            <person name="Brown D.W."/>
            <person name="Nagy L.G."/>
            <person name="Floudas D."/>
            <person name="Held B.W."/>
            <person name="Levasseur A."/>
            <person name="Lombard V."/>
            <person name="Morin E."/>
            <person name="Otillar R."/>
            <person name="Lindquist E.A."/>
            <person name="Sun H."/>
            <person name="LaButti K.M."/>
            <person name="Schmutz J."/>
            <person name="Jabbour D."/>
            <person name="Luo H."/>
            <person name="Baker S.E."/>
            <person name="Pisabarro A.G."/>
            <person name="Walton J.D."/>
            <person name="Blanchette R.A."/>
            <person name="Henrissat B."/>
            <person name="Martin F."/>
            <person name="Cullen D."/>
            <person name="Hibbett D.S."/>
            <person name="Grigoriev I.V."/>
        </authorList>
    </citation>
    <scope>NUCLEOTIDE SEQUENCE [LARGE SCALE GENOMIC DNA]</scope>
    <source>
        <strain evidence="3">MUCL 33604</strain>
    </source>
</reference>
<keyword evidence="3" id="KW-1185">Reference proteome</keyword>
<evidence type="ECO:0000313" key="2">
    <source>
        <dbReference type="EMBL" id="KDQ55351.1"/>
    </source>
</evidence>
<evidence type="ECO:0000256" key="1">
    <source>
        <dbReference type="SAM" id="MobiDB-lite"/>
    </source>
</evidence>
<protein>
    <submittedName>
        <fullName evidence="2">Uncharacterized protein</fullName>
    </submittedName>
</protein>
<dbReference type="InParanoid" id="A0A067PYE2"/>
<name>A0A067PYE2_9AGAM</name>
<dbReference type="HOGENOM" id="CLU_1525367_0_0_1"/>
<sequence length="176" mass="18513">MSAEKAINSSRRVLVSAQQIFPFRPHDVLTPFALSPPSLIMSCTDAVDLATLAGVGAISECLESEVVPCSGSDAPSEEVDTKITLHLDGTSAGPQIVTPPSIAGEGSNSNILVTPPVDSAKASDSSPRSQEFRPYTSLLVYRNASISNVAPPQQEGADTTDTSVRWYPDALDSHIC</sequence>
<organism evidence="2 3">
    <name type="scientific">Jaapia argillacea MUCL 33604</name>
    <dbReference type="NCBI Taxonomy" id="933084"/>
    <lineage>
        <taxon>Eukaryota</taxon>
        <taxon>Fungi</taxon>
        <taxon>Dikarya</taxon>
        <taxon>Basidiomycota</taxon>
        <taxon>Agaricomycotina</taxon>
        <taxon>Agaricomycetes</taxon>
        <taxon>Agaricomycetidae</taxon>
        <taxon>Jaapiales</taxon>
        <taxon>Jaapiaceae</taxon>
        <taxon>Jaapia</taxon>
    </lineage>
</organism>
<evidence type="ECO:0000313" key="3">
    <source>
        <dbReference type="Proteomes" id="UP000027265"/>
    </source>
</evidence>
<proteinExistence type="predicted"/>
<accession>A0A067PYE2</accession>
<dbReference type="Proteomes" id="UP000027265">
    <property type="component" value="Unassembled WGS sequence"/>
</dbReference>
<feature type="region of interest" description="Disordered" evidence="1">
    <location>
        <begin position="87"/>
        <end position="131"/>
    </location>
</feature>
<dbReference type="EMBL" id="KL197725">
    <property type="protein sequence ID" value="KDQ55351.1"/>
    <property type="molecule type" value="Genomic_DNA"/>
</dbReference>
<dbReference type="AlphaFoldDB" id="A0A067PYE2"/>
<gene>
    <name evidence="2" type="ORF">JAAARDRAFT_333694</name>
</gene>